<dbReference type="GO" id="GO:0005576">
    <property type="term" value="C:extracellular region"/>
    <property type="evidence" value="ECO:0007669"/>
    <property type="project" value="UniProtKB-SubCell"/>
</dbReference>
<comment type="subcellular location">
    <subcellularLocation>
        <location evidence="1">Secreted</location>
    </subcellularLocation>
</comment>
<evidence type="ECO:0000259" key="4">
    <source>
        <dbReference type="Pfam" id="PF24517"/>
    </source>
</evidence>
<keyword evidence="3" id="KW-0732">Signal</keyword>
<sequence length="257" mass="28292">MEEALLEVYECIIGASGLTFGAYKILEDWDEATVTWGTQPQWSYTYEDYIVTDSSPGWWEFDISELCREWVYGTDNYGVSIYYQGSGCSFPYVYSSDYSGTSYRPKLTVDYCFDEETPYGDGFDPQDGETDVPSDSNVVFHLCDELAGIDVDTIHFSIEDTSRAPGAGGNFVGVGDPMPARHIAGDLEIDDDDIHDVVCTFDPDDPLDADVITCTVDGSLADMLGNPVGDDIVWSFSVEGIETAVQDTTWGVIKAGF</sequence>
<proteinExistence type="predicted"/>
<dbReference type="Proteomes" id="UP000177187">
    <property type="component" value="Unassembled WGS sequence"/>
</dbReference>
<dbReference type="InterPro" id="IPR055372">
    <property type="entry name" value="CBM96"/>
</dbReference>
<dbReference type="Pfam" id="PF24517">
    <property type="entry name" value="CBM96"/>
    <property type="match status" value="1"/>
</dbReference>
<reference evidence="5 6" key="1">
    <citation type="journal article" date="2016" name="Nat. Commun.">
        <title>Thousands of microbial genomes shed light on interconnected biogeochemical processes in an aquifer system.</title>
        <authorList>
            <person name="Anantharaman K."/>
            <person name="Brown C.T."/>
            <person name="Hug L.A."/>
            <person name="Sharon I."/>
            <person name="Castelle C.J."/>
            <person name="Probst A.J."/>
            <person name="Thomas B.C."/>
            <person name="Singh A."/>
            <person name="Wilkins M.J."/>
            <person name="Karaoz U."/>
            <person name="Brodie E.L."/>
            <person name="Williams K.H."/>
            <person name="Hubbard S.S."/>
            <person name="Banfield J.F."/>
        </authorList>
    </citation>
    <scope>NUCLEOTIDE SEQUENCE [LARGE SCALE GENOMIC DNA]</scope>
</reference>
<accession>A0A1F5F487</accession>
<comment type="caution">
    <text evidence="5">The sequence shown here is derived from an EMBL/GenBank/DDBJ whole genome shotgun (WGS) entry which is preliminary data.</text>
</comment>
<dbReference type="AlphaFoldDB" id="A0A1F5F487"/>
<evidence type="ECO:0000313" key="6">
    <source>
        <dbReference type="Proteomes" id="UP000177187"/>
    </source>
</evidence>
<evidence type="ECO:0000256" key="3">
    <source>
        <dbReference type="ARBA" id="ARBA00022729"/>
    </source>
</evidence>
<name>A0A1F5F487_9BACT</name>
<evidence type="ECO:0000256" key="2">
    <source>
        <dbReference type="ARBA" id="ARBA00022525"/>
    </source>
</evidence>
<feature type="domain" description="Carbohydrate-binding module family 96" evidence="4">
    <location>
        <begin position="5"/>
        <end position="109"/>
    </location>
</feature>
<dbReference type="EMBL" id="MFAF01000102">
    <property type="protein sequence ID" value="OGD74458.1"/>
    <property type="molecule type" value="Genomic_DNA"/>
</dbReference>
<gene>
    <name evidence="5" type="ORF">A2Y64_01705</name>
</gene>
<protein>
    <recommendedName>
        <fullName evidence="4">Carbohydrate-binding module family 96 domain-containing protein</fullName>
    </recommendedName>
</protein>
<dbReference type="NCBIfam" id="NF033679">
    <property type="entry name" value="DNRLRE_dom"/>
    <property type="match status" value="1"/>
</dbReference>
<evidence type="ECO:0000313" key="5">
    <source>
        <dbReference type="EMBL" id="OGD74458.1"/>
    </source>
</evidence>
<organism evidence="5 6">
    <name type="scientific">Candidatus Coatesbacteria bacterium RBG_13_66_14</name>
    <dbReference type="NCBI Taxonomy" id="1817816"/>
    <lineage>
        <taxon>Bacteria</taxon>
        <taxon>Candidatus Coatesiibacteriota</taxon>
    </lineage>
</organism>
<evidence type="ECO:0000256" key="1">
    <source>
        <dbReference type="ARBA" id="ARBA00004613"/>
    </source>
</evidence>
<keyword evidence="2" id="KW-0964">Secreted</keyword>